<feature type="repeat" description="PPR" evidence="2">
    <location>
        <begin position="573"/>
        <end position="607"/>
    </location>
</feature>
<dbReference type="Proteomes" id="UP000655225">
    <property type="component" value="Unassembled WGS sequence"/>
</dbReference>
<dbReference type="FunFam" id="1.25.40.10:FF:000355">
    <property type="entry name" value="Pentatricopeptide repeat-containing protein"/>
    <property type="match status" value="1"/>
</dbReference>
<dbReference type="Pfam" id="PF13041">
    <property type="entry name" value="PPR_2"/>
    <property type="match status" value="4"/>
</dbReference>
<dbReference type="Pfam" id="PF01535">
    <property type="entry name" value="PPR"/>
    <property type="match status" value="3"/>
</dbReference>
<reference evidence="4 5" key="1">
    <citation type="submission" date="2020-04" db="EMBL/GenBank/DDBJ databases">
        <title>Plant Genome Project.</title>
        <authorList>
            <person name="Zhang R.-G."/>
        </authorList>
    </citation>
    <scope>NUCLEOTIDE SEQUENCE [LARGE SCALE GENOMIC DNA]</scope>
    <source>
        <strain evidence="4">YNK0</strain>
        <tissue evidence="4">Leaf</tissue>
    </source>
</reference>
<dbReference type="GO" id="GO:0003723">
    <property type="term" value="F:RNA binding"/>
    <property type="evidence" value="ECO:0007669"/>
    <property type="project" value="InterPro"/>
</dbReference>
<feature type="repeat" description="PPR" evidence="2">
    <location>
        <begin position="371"/>
        <end position="405"/>
    </location>
</feature>
<proteinExistence type="predicted"/>
<dbReference type="AlphaFoldDB" id="A0A834ZNH0"/>
<dbReference type="OrthoDB" id="1890277at2759"/>
<accession>A0A834ZNH0</accession>
<evidence type="ECO:0000256" key="3">
    <source>
        <dbReference type="SAM" id="Phobius"/>
    </source>
</evidence>
<dbReference type="InterPro" id="IPR046960">
    <property type="entry name" value="PPR_At4g14850-like_plant"/>
</dbReference>
<dbReference type="FunFam" id="1.25.40.10:FF:000366">
    <property type="entry name" value="Pentatricopeptide (PPR) repeat-containing protein"/>
    <property type="match status" value="1"/>
</dbReference>
<dbReference type="InterPro" id="IPR002885">
    <property type="entry name" value="PPR_rpt"/>
</dbReference>
<dbReference type="Pfam" id="PF20431">
    <property type="entry name" value="E_motif"/>
    <property type="match status" value="1"/>
</dbReference>
<dbReference type="FunFam" id="1.25.40.10:FF:000073">
    <property type="entry name" value="Pentatricopeptide repeat-containing protein chloroplastic"/>
    <property type="match status" value="1"/>
</dbReference>
<feature type="repeat" description="PPR" evidence="2">
    <location>
        <begin position="674"/>
        <end position="708"/>
    </location>
</feature>
<dbReference type="NCBIfam" id="TIGR00756">
    <property type="entry name" value="PPR"/>
    <property type="match status" value="3"/>
</dbReference>
<dbReference type="EMBL" id="JABCRI010000002">
    <property type="protein sequence ID" value="KAF8410570.1"/>
    <property type="molecule type" value="Genomic_DNA"/>
</dbReference>
<keyword evidence="3" id="KW-1133">Transmembrane helix</keyword>
<feature type="repeat" description="PPR" evidence="2">
    <location>
        <begin position="472"/>
        <end position="506"/>
    </location>
</feature>
<dbReference type="PROSITE" id="PS51375">
    <property type="entry name" value="PPR"/>
    <property type="match status" value="4"/>
</dbReference>
<evidence type="ECO:0000313" key="4">
    <source>
        <dbReference type="EMBL" id="KAF8410570.1"/>
    </source>
</evidence>
<protein>
    <recommendedName>
        <fullName evidence="6">Pentatricopeptide repeat-containing protein</fullName>
    </recommendedName>
</protein>
<keyword evidence="5" id="KW-1185">Reference proteome</keyword>
<keyword evidence="3" id="KW-0472">Membrane</keyword>
<dbReference type="FunFam" id="1.25.40.10:FF:000031">
    <property type="entry name" value="Pentatricopeptide repeat-containing protein mitochondrial"/>
    <property type="match status" value="1"/>
</dbReference>
<dbReference type="PANTHER" id="PTHR47926">
    <property type="entry name" value="PENTATRICOPEPTIDE REPEAT-CONTAINING PROTEIN"/>
    <property type="match status" value="1"/>
</dbReference>
<comment type="caution">
    <text evidence="4">The sequence shown here is derived from an EMBL/GenBank/DDBJ whole genome shotgun (WGS) entry which is preliminary data.</text>
</comment>
<name>A0A834ZNH0_TETSI</name>
<dbReference type="PANTHER" id="PTHR47926:SF532">
    <property type="entry name" value="PENTACOTRIPEPTIDE-REPEAT REGION OF PRORP DOMAIN-CONTAINING PROTEIN"/>
    <property type="match status" value="1"/>
</dbReference>
<evidence type="ECO:0008006" key="6">
    <source>
        <dbReference type="Google" id="ProtNLM"/>
    </source>
</evidence>
<keyword evidence="3" id="KW-0812">Transmembrane</keyword>
<evidence type="ECO:0000256" key="1">
    <source>
        <dbReference type="ARBA" id="ARBA00022737"/>
    </source>
</evidence>
<dbReference type="InterPro" id="IPR011990">
    <property type="entry name" value="TPR-like_helical_dom_sf"/>
</dbReference>
<dbReference type="InterPro" id="IPR046848">
    <property type="entry name" value="E_motif"/>
</dbReference>
<dbReference type="SUPFAM" id="SSF48452">
    <property type="entry name" value="TPR-like"/>
    <property type="match status" value="1"/>
</dbReference>
<dbReference type="GO" id="GO:0009451">
    <property type="term" value="P:RNA modification"/>
    <property type="evidence" value="ECO:0007669"/>
    <property type="project" value="InterPro"/>
</dbReference>
<dbReference type="OMA" id="HGDVDCG"/>
<organism evidence="4 5">
    <name type="scientific">Tetracentron sinense</name>
    <name type="common">Spur-leaf</name>
    <dbReference type="NCBI Taxonomy" id="13715"/>
    <lineage>
        <taxon>Eukaryota</taxon>
        <taxon>Viridiplantae</taxon>
        <taxon>Streptophyta</taxon>
        <taxon>Embryophyta</taxon>
        <taxon>Tracheophyta</taxon>
        <taxon>Spermatophyta</taxon>
        <taxon>Magnoliopsida</taxon>
        <taxon>Trochodendrales</taxon>
        <taxon>Trochodendraceae</taxon>
        <taxon>Tetracentron</taxon>
    </lineage>
</organism>
<evidence type="ECO:0000256" key="2">
    <source>
        <dbReference type="PROSITE-ProRule" id="PRU00708"/>
    </source>
</evidence>
<evidence type="ECO:0000313" key="5">
    <source>
        <dbReference type="Proteomes" id="UP000655225"/>
    </source>
</evidence>
<keyword evidence="1" id="KW-0677">Repeat</keyword>
<dbReference type="FunFam" id="1.25.40.10:FF:000343">
    <property type="entry name" value="Pentatricopeptide repeat-containing protein At3g58590"/>
    <property type="match status" value="1"/>
</dbReference>
<sequence length="903" mass="101380">MYGAQNTQRSHQGYERLDGEVVVAVSEKKAKRVTNSPFQMFRSWKKPATVSEKKAKRGTNSPFQMFRSWKKSAKEMAFPAPPKAKRTNKATKSHPLINLFNARNKKKAMASPEMVRYLEYVKEGGTWDHDSNRPVELRSVVSTSKDLQFSVEIKLGTLACRSAYSFAVIVPLVIFVSATILIYVSIVFSINTIMVLSIRPPIRRLFTGSRIAFTGHQNVLERINDPFTQKTQLVTEVDMFEVNTHLKELVKIGHLNDARQLFNEMPQRDEISWTIMISGYVNVSDSSEALILFSNMWVEPAIRMDPFVLSLALKACGRNVDLKHGESIHGYCVKSSFTNSVFVGSALLDMYTKTGDISRGCKVFDEMPIRNVVTWTAIITGLVRGGYNKEGLIYFSEMWRSNIVCDSYTFAIALKACANSGALNYGREIHTQTMKVGFNSSSYVANTLATMYNKCGKLNYGMHLFERMRTRDVVAWTTIIATYVQMGREEYAIQAFTWMQEEAVSPNEYTYAAIISGCANLAKIEWGEQLHAHILCIGFMDSLSVANSIVTMYAKCGRLTSASMVFNGMIRRDVVSWSTIIATYSQEGQGEEAFKLLSWMRREGPKPNEFAFASLLSVCGNMAILEQGKQIHAHVLSIGLERDVMIHSSLINMYSKCGSIEEALRIFDVAGDKDIVSWTAMINGYAEHGYSKEAIDLFEKISGVGLRPDPVTFIGVLSACSHVGLVDLGSYYFNSMNKEYHITPGKEHYGCMIDLLCRAGRLGDAEYMIKNMPFKQDDVVWSTLLRACRVHGDLECGRRTAEHILELDPNCAGTHITLANIYAATGRWREAADVRKLMKSKGVIKEPGWSWIKVKDQVSAFVAGDRSHPHGEDIYNILNLLALRAEMADNVQEMGSLLYNLED</sequence>
<gene>
    <name evidence="4" type="ORF">HHK36_003101</name>
</gene>
<feature type="transmembrane region" description="Helical" evidence="3">
    <location>
        <begin position="163"/>
        <end position="196"/>
    </location>
</feature>
<dbReference type="Gene3D" id="1.25.40.10">
    <property type="entry name" value="Tetratricopeptide repeat domain"/>
    <property type="match status" value="4"/>
</dbReference>